<dbReference type="EMBL" id="CH479101">
    <property type="protein sequence ID" value="EJY58127.1"/>
    <property type="molecule type" value="Genomic_DNA"/>
</dbReference>
<dbReference type="eggNOG" id="KOG3656">
    <property type="taxonomic scope" value="Eukaryota"/>
</dbReference>
<evidence type="ECO:0000313" key="2">
    <source>
        <dbReference type="EMBL" id="EJY58127.1"/>
    </source>
</evidence>
<dbReference type="Proteomes" id="UP000682892">
    <property type="component" value="Unassembled WGS sequence"/>
</dbReference>
<evidence type="ECO:0000313" key="3">
    <source>
        <dbReference type="Proteomes" id="UP000682892"/>
    </source>
</evidence>
<organism evidence="2 3">
    <name type="scientific">Aedes aegypti</name>
    <name type="common">Yellowfever mosquito</name>
    <name type="synonym">Culex aegypti</name>
    <dbReference type="NCBI Taxonomy" id="7159"/>
    <lineage>
        <taxon>Eukaryota</taxon>
        <taxon>Metazoa</taxon>
        <taxon>Ecdysozoa</taxon>
        <taxon>Arthropoda</taxon>
        <taxon>Hexapoda</taxon>
        <taxon>Insecta</taxon>
        <taxon>Pterygota</taxon>
        <taxon>Neoptera</taxon>
        <taxon>Endopterygota</taxon>
        <taxon>Diptera</taxon>
        <taxon>Nematocera</taxon>
        <taxon>Culicoidea</taxon>
        <taxon>Culicidae</taxon>
        <taxon>Culicinae</taxon>
        <taxon>Aedini</taxon>
        <taxon>Aedes</taxon>
        <taxon>Stegomyia</taxon>
    </lineage>
</organism>
<feature type="non-terminal residue" evidence="2">
    <location>
        <position position="1"/>
    </location>
</feature>
<feature type="transmembrane region" description="Helical" evidence="1">
    <location>
        <begin position="28"/>
        <end position="48"/>
    </location>
</feature>
<dbReference type="AlphaFoldDB" id="J9HGX4"/>
<sequence>YSIVVITQNHASVLVEGTCQIPDPVYKLVGSIVCFYIPLCVMLITYTLTVRLLAQQSQNLCGAAGAVASATGSWSSGWLGQAPAFDRRNTWKRIIKLSLPSTPNHAHSAASTDTELSTLDNHDLWLLESR</sequence>
<dbReference type="VEuPathDB" id="VectorBase:AAEL019805"/>
<reference evidence="2" key="3">
    <citation type="submission" date="2012-09" db="EMBL/GenBank/DDBJ databases">
        <authorList>
            <consortium name="VectorBase"/>
        </authorList>
    </citation>
    <scope>NUCLEOTIDE SEQUENCE</scope>
    <source>
        <strain evidence="2">Liverpool</strain>
    </source>
</reference>
<proteinExistence type="predicted"/>
<dbReference type="STRING" id="7159.J9HGX4"/>
<evidence type="ECO:0000256" key="1">
    <source>
        <dbReference type="SAM" id="Phobius"/>
    </source>
</evidence>
<feature type="non-terminal residue" evidence="2">
    <location>
        <position position="130"/>
    </location>
</feature>
<reference evidence="2" key="2">
    <citation type="journal article" date="2007" name="Science">
        <title>Genome sequence of Aedes aegypti, a major arbovirus vector.</title>
        <authorList>
            <person name="Nene V."/>
            <person name="Wortman J.R."/>
            <person name="Lawson D."/>
            <person name="Haas B."/>
            <person name="Kodira C."/>
            <person name="Tu Z.J."/>
            <person name="Loftus B."/>
            <person name="Xi Z."/>
            <person name="Megy K."/>
            <person name="Grabherr M."/>
            <person name="Ren Q."/>
            <person name="Zdobnov E.M."/>
            <person name="Lobo N.F."/>
            <person name="Campbell K.S."/>
            <person name="Brown S.E."/>
            <person name="Bonaldo M.F."/>
            <person name="Zhu J."/>
            <person name="Sinkins S.P."/>
            <person name="Hogenkamp D.G."/>
            <person name="Amedeo P."/>
            <person name="Arensburger P."/>
            <person name="Atkinson P.W."/>
            <person name="Bidwell S."/>
            <person name="Biedler J."/>
            <person name="Birney E."/>
            <person name="Bruggner R.V."/>
            <person name="Costas J."/>
            <person name="Coy M.R."/>
            <person name="Crabtree J."/>
            <person name="Crawford M."/>
            <person name="Debruyn B."/>
            <person name="Decaprio D."/>
            <person name="Eiglmeier K."/>
            <person name="Eisenstadt E."/>
            <person name="El-Dorry H."/>
            <person name="Gelbart W.M."/>
            <person name="Gomes S.L."/>
            <person name="Hammond M."/>
            <person name="Hannick L.I."/>
            <person name="Hogan J.R."/>
            <person name="Holmes M.H."/>
            <person name="Jaffe D."/>
            <person name="Johnston J.S."/>
            <person name="Kennedy R.C."/>
            <person name="Koo H."/>
            <person name="Kravitz S."/>
            <person name="Kriventseva E.V."/>
            <person name="Kulp D."/>
            <person name="Labutti K."/>
            <person name="Lee E."/>
            <person name="Li S."/>
            <person name="Lovin D.D."/>
            <person name="Mao C."/>
            <person name="Mauceli E."/>
            <person name="Menck C.F."/>
            <person name="Miller J.R."/>
            <person name="Montgomery P."/>
            <person name="Mori A."/>
            <person name="Nascimento A.L."/>
            <person name="Naveira H.F."/>
            <person name="Nusbaum C."/>
            <person name="O'leary S."/>
            <person name="Orvis J."/>
            <person name="Pertea M."/>
            <person name="Quesneville H."/>
            <person name="Reidenbach K.R."/>
            <person name="Rogers Y.H."/>
            <person name="Roth C.W."/>
            <person name="Schneider J.R."/>
            <person name="Schatz M."/>
            <person name="Shumway M."/>
            <person name="Stanke M."/>
            <person name="Stinson E.O."/>
            <person name="Tubio J.M."/>
            <person name="Vanzee J.P."/>
            <person name="Verjovski-Almeida S."/>
            <person name="Werner D."/>
            <person name="White O."/>
            <person name="Wyder S."/>
            <person name="Zeng Q."/>
            <person name="Zhao Q."/>
            <person name="Zhao Y."/>
            <person name="Hill C.A."/>
            <person name="Raikhel A.S."/>
            <person name="Soares M.B."/>
            <person name="Knudson D.L."/>
            <person name="Lee N.H."/>
            <person name="Galagan J."/>
            <person name="Salzberg S.L."/>
            <person name="Paulsen I.T."/>
            <person name="Dimopoulos G."/>
            <person name="Collins F.H."/>
            <person name="Birren B."/>
            <person name="Fraser-Liggett C.M."/>
            <person name="Severson D.W."/>
        </authorList>
    </citation>
    <scope>NUCLEOTIDE SEQUENCE [LARGE SCALE GENOMIC DNA]</scope>
    <source>
        <strain evidence="2">Liverpool</strain>
    </source>
</reference>
<name>J9HGX4_AEDAE</name>
<keyword evidence="1" id="KW-0472">Membrane</keyword>
<accession>J9HGX4</accession>
<dbReference type="Gene3D" id="1.20.1070.10">
    <property type="entry name" value="Rhodopsin 7-helix transmembrane proteins"/>
    <property type="match status" value="1"/>
</dbReference>
<keyword evidence="1" id="KW-0812">Transmembrane</keyword>
<keyword evidence="1" id="KW-1133">Transmembrane helix</keyword>
<gene>
    <name evidence="2" type="primary">GPR5HT9</name>
    <name evidence="2" type="ORF">AaeL_AAEL017126</name>
</gene>
<dbReference type="PaxDb" id="7159-AAEL017126-PA"/>
<protein>
    <submittedName>
        <fullName evidence="2">AAEL017126-PA</fullName>
    </submittedName>
</protein>
<reference evidence="2" key="1">
    <citation type="submission" date="2005-10" db="EMBL/GenBank/DDBJ databases">
        <authorList>
            <person name="Loftus B.J."/>
            <person name="Nene V.M."/>
            <person name="Hannick L.I."/>
            <person name="Bidwell S."/>
            <person name="Haas B."/>
            <person name="Amedeo P."/>
            <person name="Orvis J."/>
            <person name="Wortman J.R."/>
            <person name="White O.R."/>
            <person name="Salzberg S."/>
            <person name="Shumway M."/>
            <person name="Koo H."/>
            <person name="Zhao Y."/>
            <person name="Holmes M."/>
            <person name="Miller J."/>
            <person name="Schatz M."/>
            <person name="Pop M."/>
            <person name="Pai G."/>
            <person name="Utterback T."/>
            <person name="Rogers Y.-H."/>
            <person name="Kravitz S."/>
            <person name="Fraser C.M."/>
        </authorList>
    </citation>
    <scope>NUCLEOTIDE SEQUENCE</scope>
    <source>
        <strain evidence="2">Liverpool</strain>
    </source>
</reference>